<evidence type="ECO:0000313" key="2">
    <source>
        <dbReference type="Proteomes" id="UP001235712"/>
    </source>
</evidence>
<gene>
    <name evidence="1" type="ORF">J2S57_005384</name>
</gene>
<dbReference type="InterPro" id="IPR051704">
    <property type="entry name" value="FAD_aromatic-hydroxylase"/>
</dbReference>
<dbReference type="Proteomes" id="UP001235712">
    <property type="component" value="Unassembled WGS sequence"/>
</dbReference>
<organism evidence="1 2">
    <name type="scientific">Kineosporia succinea</name>
    <dbReference type="NCBI Taxonomy" id="84632"/>
    <lineage>
        <taxon>Bacteria</taxon>
        <taxon>Bacillati</taxon>
        <taxon>Actinomycetota</taxon>
        <taxon>Actinomycetes</taxon>
        <taxon>Kineosporiales</taxon>
        <taxon>Kineosporiaceae</taxon>
        <taxon>Kineosporia</taxon>
    </lineage>
</organism>
<keyword evidence="2" id="KW-1185">Reference proteome</keyword>
<dbReference type="SUPFAM" id="SSF51905">
    <property type="entry name" value="FAD/NAD(P)-binding domain"/>
    <property type="match status" value="1"/>
</dbReference>
<proteinExistence type="predicted"/>
<dbReference type="InterPro" id="IPR036188">
    <property type="entry name" value="FAD/NAD-bd_sf"/>
</dbReference>
<sequence>MPAELSAGELEIVRGELAQLLYDRTSGTCEYIFGDSVASLVETPDGVEVTFVSGPPRTFDLVVGADGIHSRVRSLAFGPESDYVTHLGYYYALVDMDVDTDIAGAMYNEPGRMVGVMGVKAPVFFVFASEQLAFDRDDVGQQRRVLRRAYRTARWRVNCGGRTATIARPTPATSRGSPATRRSRGRSTRAVCWIRAPRWECAAVMPFSRCPRCSGR</sequence>
<name>A0ABT9PBU2_9ACTN</name>
<reference evidence="1 2" key="1">
    <citation type="submission" date="2023-07" db="EMBL/GenBank/DDBJ databases">
        <title>Sequencing the genomes of 1000 actinobacteria strains.</title>
        <authorList>
            <person name="Klenk H.-P."/>
        </authorList>
    </citation>
    <scope>NUCLEOTIDE SEQUENCE [LARGE SCALE GENOMIC DNA]</scope>
    <source>
        <strain evidence="1 2">DSM 44388</strain>
    </source>
</reference>
<dbReference type="Gene3D" id="3.50.50.60">
    <property type="entry name" value="FAD/NAD(P)-binding domain"/>
    <property type="match status" value="1"/>
</dbReference>
<dbReference type="PANTHER" id="PTHR46865:SF2">
    <property type="entry name" value="MONOOXYGENASE"/>
    <property type="match status" value="1"/>
</dbReference>
<comment type="caution">
    <text evidence="1">The sequence shown here is derived from an EMBL/GenBank/DDBJ whole genome shotgun (WGS) entry which is preliminary data.</text>
</comment>
<protein>
    <submittedName>
        <fullName evidence="1">2-polyprenyl-6-methoxyphenol hydroxylase-like FAD-dependent oxidoreductase</fullName>
    </submittedName>
</protein>
<dbReference type="RefSeq" id="WP_307247993.1">
    <property type="nucleotide sequence ID" value="NZ_JAUSQZ010000001.1"/>
</dbReference>
<evidence type="ECO:0000313" key="1">
    <source>
        <dbReference type="EMBL" id="MDP9829635.1"/>
    </source>
</evidence>
<dbReference type="EMBL" id="JAUSQZ010000001">
    <property type="protein sequence ID" value="MDP9829635.1"/>
    <property type="molecule type" value="Genomic_DNA"/>
</dbReference>
<dbReference type="PANTHER" id="PTHR46865">
    <property type="entry name" value="OXIDOREDUCTASE-RELATED"/>
    <property type="match status" value="1"/>
</dbReference>
<accession>A0ABT9PBU2</accession>